<evidence type="ECO:0000313" key="2">
    <source>
        <dbReference type="EMBL" id="MBM3094936.1"/>
    </source>
</evidence>
<reference evidence="2 3" key="1">
    <citation type="submission" date="2020-01" db="EMBL/GenBank/DDBJ databases">
        <title>Draft genome assembly of Ensifer adhaerens T173.</title>
        <authorList>
            <person name="Craig J.E."/>
            <person name="Stinchcombe J.R."/>
        </authorList>
    </citation>
    <scope>NUCLEOTIDE SEQUENCE [LARGE SCALE GENOMIC DNA]</scope>
    <source>
        <strain evidence="2 3">T173</strain>
    </source>
</reference>
<dbReference type="AlphaFoldDB" id="A0AAW4FUB9"/>
<accession>A0AAW4FUB9</accession>
<protein>
    <submittedName>
        <fullName evidence="2">Glycerophosphodiester phosphodiesterase</fullName>
    </submittedName>
</protein>
<dbReference type="EMBL" id="WXFA01000034">
    <property type="protein sequence ID" value="MBM3094936.1"/>
    <property type="molecule type" value="Genomic_DNA"/>
</dbReference>
<dbReference type="Proteomes" id="UP000744980">
    <property type="component" value="Unassembled WGS sequence"/>
</dbReference>
<comment type="caution">
    <text evidence="2">The sequence shown here is derived from an EMBL/GenBank/DDBJ whole genome shotgun (WGS) entry which is preliminary data.</text>
</comment>
<feature type="domain" description="GP-PDE" evidence="1">
    <location>
        <begin position="31"/>
        <end position="318"/>
    </location>
</feature>
<evidence type="ECO:0000259" key="1">
    <source>
        <dbReference type="PROSITE" id="PS51704"/>
    </source>
</evidence>
<dbReference type="PROSITE" id="PS51704">
    <property type="entry name" value="GP_PDE"/>
    <property type="match status" value="1"/>
</dbReference>
<dbReference type="Gene3D" id="3.20.20.190">
    <property type="entry name" value="Phosphatidylinositol (PI) phosphodiesterase"/>
    <property type="match status" value="1"/>
</dbReference>
<evidence type="ECO:0000313" key="3">
    <source>
        <dbReference type="Proteomes" id="UP000744980"/>
    </source>
</evidence>
<dbReference type="InterPro" id="IPR017946">
    <property type="entry name" value="PLC-like_Pdiesterase_TIM-brl"/>
</dbReference>
<organism evidence="2 3">
    <name type="scientific">Ensifer canadensis</name>
    <dbReference type="NCBI Taxonomy" id="555315"/>
    <lineage>
        <taxon>Bacteria</taxon>
        <taxon>Pseudomonadati</taxon>
        <taxon>Pseudomonadota</taxon>
        <taxon>Alphaproteobacteria</taxon>
        <taxon>Hyphomicrobiales</taxon>
        <taxon>Rhizobiaceae</taxon>
        <taxon>Sinorhizobium/Ensifer group</taxon>
        <taxon>Ensifer</taxon>
    </lineage>
</organism>
<name>A0AAW4FUB9_9HYPH</name>
<dbReference type="RefSeq" id="WP_025426389.1">
    <property type="nucleotide sequence ID" value="NZ_CP083370.1"/>
</dbReference>
<sequence>MKRFVIVAVLFAAVVWLLNTSLLATPPEGPPKILAHRGIHQTYPKAGVGNDTCTAEIIEKPRHDHLENTVASMQAAFDSGAAVVELDIHLTPDRQFAVFHDWTFDCRTEGKGVTEETPMTVLKSLDIGYGYTADGGKTFPFRGKGTGHMPTLEEVFTALPDRQFLVNFKSRRAEEGAALAALLETHPEWRQAVFGVYGGGEPTREALKLVKGLRGYDRNSVVGCLARYIAYGWTGVVPAACQNTLVIVPGNYAPWLWGWPDRFAQRMKSAGSEIILLGPYAGGDFTTGIDSAEDLELVPENFSGYVWTNRAEMIGPMLAKRQPASYSAARLIRRAKVAAAL</sequence>
<dbReference type="GO" id="GO:0008081">
    <property type="term" value="F:phosphoric diester hydrolase activity"/>
    <property type="evidence" value="ECO:0007669"/>
    <property type="project" value="InterPro"/>
</dbReference>
<dbReference type="PANTHER" id="PTHR43805:SF1">
    <property type="entry name" value="GP-PDE DOMAIN-CONTAINING PROTEIN"/>
    <property type="match status" value="1"/>
</dbReference>
<keyword evidence="3" id="KW-1185">Reference proteome</keyword>
<dbReference type="GO" id="GO:0006629">
    <property type="term" value="P:lipid metabolic process"/>
    <property type="evidence" value="ECO:0007669"/>
    <property type="project" value="InterPro"/>
</dbReference>
<dbReference type="SUPFAM" id="SSF51695">
    <property type="entry name" value="PLC-like phosphodiesterases"/>
    <property type="match status" value="1"/>
</dbReference>
<dbReference type="Pfam" id="PF03009">
    <property type="entry name" value="GDPD"/>
    <property type="match status" value="1"/>
</dbReference>
<proteinExistence type="predicted"/>
<dbReference type="PANTHER" id="PTHR43805">
    <property type="entry name" value="GLYCEROPHOSPHORYL DIESTER PHOSPHODIESTERASE"/>
    <property type="match status" value="1"/>
</dbReference>
<dbReference type="InterPro" id="IPR030395">
    <property type="entry name" value="GP_PDE_dom"/>
</dbReference>
<gene>
    <name evidence="2" type="ORF">GFB56_29805</name>
</gene>